<dbReference type="Pfam" id="PF13649">
    <property type="entry name" value="Methyltransf_25"/>
    <property type="match status" value="1"/>
</dbReference>
<protein>
    <submittedName>
        <fullName evidence="2">Class I SAM-dependent methyltransferase</fullName>
    </submittedName>
</protein>
<dbReference type="InterPro" id="IPR041698">
    <property type="entry name" value="Methyltransf_25"/>
</dbReference>
<organism evidence="2 3">
    <name type="scientific">Leptonema illini</name>
    <dbReference type="NCBI Taxonomy" id="183"/>
    <lineage>
        <taxon>Bacteria</taxon>
        <taxon>Pseudomonadati</taxon>
        <taxon>Spirochaetota</taxon>
        <taxon>Spirochaetia</taxon>
        <taxon>Leptospirales</taxon>
        <taxon>Leptospiraceae</taxon>
        <taxon>Leptonema</taxon>
    </lineage>
</organism>
<dbReference type="InterPro" id="IPR029063">
    <property type="entry name" value="SAM-dependent_MTases_sf"/>
</dbReference>
<dbReference type="Proteomes" id="UP000460298">
    <property type="component" value="Unassembled WGS sequence"/>
</dbReference>
<sequence length="229" mass="25381">MNQDELVEVFDRQASSYDAQWARMSAMSGALHFLLESVFSDLPAEAQILCVGAGTGEELLALSRISPRWRFTVVEPSGAMLQVCRKRADEEGLTSRCTFHEGYVDSLPAVPMYNAATCFLVSQFILEIEARTSFFKEIALRLLPSGILASSDLSSDPDHFDALLALWQRVMSPGDHSPESIARMKTAYAKDVAILTPQALATLIESAGYKRPVPFFQAGLIHAWYARRM</sequence>
<dbReference type="CDD" id="cd02440">
    <property type="entry name" value="AdoMet_MTases"/>
    <property type="match status" value="1"/>
</dbReference>
<proteinExistence type="predicted"/>
<dbReference type="GO" id="GO:0008168">
    <property type="term" value="F:methyltransferase activity"/>
    <property type="evidence" value="ECO:0007669"/>
    <property type="project" value="UniProtKB-KW"/>
</dbReference>
<gene>
    <name evidence="2" type="ORF">F9K24_09835</name>
</gene>
<keyword evidence="2" id="KW-0808">Transferase</keyword>
<dbReference type="EMBL" id="WBUI01000008">
    <property type="protein sequence ID" value="KAB2932671.1"/>
    <property type="molecule type" value="Genomic_DNA"/>
</dbReference>
<feature type="domain" description="Methyltransferase" evidence="1">
    <location>
        <begin position="48"/>
        <end position="146"/>
    </location>
</feature>
<dbReference type="SUPFAM" id="SSF53335">
    <property type="entry name" value="S-adenosyl-L-methionine-dependent methyltransferases"/>
    <property type="match status" value="1"/>
</dbReference>
<dbReference type="GO" id="GO:0032259">
    <property type="term" value="P:methylation"/>
    <property type="evidence" value="ECO:0007669"/>
    <property type="project" value="UniProtKB-KW"/>
</dbReference>
<evidence type="ECO:0000313" key="3">
    <source>
        <dbReference type="Proteomes" id="UP000460298"/>
    </source>
</evidence>
<dbReference type="Gene3D" id="3.40.50.150">
    <property type="entry name" value="Vaccinia Virus protein VP39"/>
    <property type="match status" value="1"/>
</dbReference>
<dbReference type="AlphaFoldDB" id="A0A833H289"/>
<evidence type="ECO:0000259" key="1">
    <source>
        <dbReference type="Pfam" id="PF13649"/>
    </source>
</evidence>
<comment type="caution">
    <text evidence="2">The sequence shown here is derived from an EMBL/GenBank/DDBJ whole genome shotgun (WGS) entry which is preliminary data.</text>
</comment>
<name>A0A833H289_9LEPT</name>
<keyword evidence="2" id="KW-0489">Methyltransferase</keyword>
<reference evidence="2 3" key="1">
    <citation type="submission" date="2019-10" db="EMBL/GenBank/DDBJ databases">
        <title>Extracellular Electron Transfer in a Candidatus Methanoperedens spp. Enrichment Culture.</title>
        <authorList>
            <person name="Berger S."/>
            <person name="Rangel Shaw D."/>
            <person name="Berben T."/>
            <person name="In 'T Zandt M."/>
            <person name="Frank J."/>
            <person name="Reimann J."/>
            <person name="Jetten M.S.M."/>
            <person name="Welte C.U."/>
        </authorList>
    </citation>
    <scope>NUCLEOTIDE SEQUENCE [LARGE SCALE GENOMIC DNA]</scope>
    <source>
        <strain evidence="2">SB12</strain>
    </source>
</reference>
<evidence type="ECO:0000313" key="2">
    <source>
        <dbReference type="EMBL" id="KAB2932671.1"/>
    </source>
</evidence>
<accession>A0A833H289</accession>